<dbReference type="InterPro" id="IPR030972">
    <property type="entry name" value="UrcA_uranyl"/>
</dbReference>
<accession>A0A4Y8ZNX6</accession>
<protein>
    <submittedName>
        <fullName evidence="2">UrcA family protein</fullName>
    </submittedName>
</protein>
<organism evidence="2 3">
    <name type="scientific">Sphingomonas parva</name>
    <dbReference type="NCBI Taxonomy" id="2555898"/>
    <lineage>
        <taxon>Bacteria</taxon>
        <taxon>Pseudomonadati</taxon>
        <taxon>Pseudomonadota</taxon>
        <taxon>Alphaproteobacteria</taxon>
        <taxon>Sphingomonadales</taxon>
        <taxon>Sphingomonadaceae</taxon>
        <taxon>Sphingomonas</taxon>
    </lineage>
</organism>
<keyword evidence="3" id="KW-1185">Reference proteome</keyword>
<evidence type="ECO:0000256" key="1">
    <source>
        <dbReference type="SAM" id="SignalP"/>
    </source>
</evidence>
<evidence type="ECO:0000313" key="2">
    <source>
        <dbReference type="EMBL" id="TFI56855.1"/>
    </source>
</evidence>
<comment type="caution">
    <text evidence="2">The sequence shown here is derived from an EMBL/GenBank/DDBJ whole genome shotgun (WGS) entry which is preliminary data.</text>
</comment>
<keyword evidence="1" id="KW-0732">Signal</keyword>
<sequence>MHEPATAHSRSKTMSIRTLSCACAALLFSGISVAMAVGPAAAQPVVVTASREAPAVRRVSYADLNLETEAGRKALNGRIRRAISFVCGDRTTLQLREAREQRDCARSARRSAVAQLAAVGEGAGPSQAVLIASAR</sequence>
<reference evidence="2 3" key="1">
    <citation type="submission" date="2019-03" db="EMBL/GenBank/DDBJ databases">
        <title>Genome sequence of Sphingomonas sp. 17J27-24.</title>
        <authorList>
            <person name="Kim M."/>
            <person name="Maeng S."/>
            <person name="Sathiyaraj S."/>
        </authorList>
    </citation>
    <scope>NUCLEOTIDE SEQUENCE [LARGE SCALE GENOMIC DNA]</scope>
    <source>
        <strain evidence="2 3">17J27-24</strain>
    </source>
</reference>
<dbReference type="EMBL" id="SPDV01000048">
    <property type="protein sequence ID" value="TFI56855.1"/>
    <property type="molecule type" value="Genomic_DNA"/>
</dbReference>
<dbReference type="OrthoDB" id="7586249at2"/>
<dbReference type="Proteomes" id="UP000298213">
    <property type="component" value="Unassembled WGS sequence"/>
</dbReference>
<name>A0A4Y8ZNX6_9SPHN</name>
<feature type="chain" id="PRO_5021207385" evidence="1">
    <location>
        <begin position="37"/>
        <end position="135"/>
    </location>
</feature>
<proteinExistence type="predicted"/>
<feature type="signal peptide" evidence="1">
    <location>
        <begin position="1"/>
        <end position="36"/>
    </location>
</feature>
<dbReference type="NCBIfam" id="TIGR04433">
    <property type="entry name" value="UrcA_uranyl"/>
    <property type="match status" value="1"/>
</dbReference>
<gene>
    <name evidence="2" type="ORF">E2493_18085</name>
</gene>
<dbReference type="AlphaFoldDB" id="A0A4Y8ZNX6"/>
<evidence type="ECO:0000313" key="3">
    <source>
        <dbReference type="Proteomes" id="UP000298213"/>
    </source>
</evidence>